<dbReference type="Pfam" id="PF13075">
    <property type="entry name" value="DUF3939"/>
    <property type="match status" value="1"/>
</dbReference>
<dbReference type="InterPro" id="IPR025071">
    <property type="entry name" value="DUF3939"/>
</dbReference>
<evidence type="ECO:0000256" key="1">
    <source>
        <dbReference type="SAM" id="MobiDB-lite"/>
    </source>
</evidence>
<proteinExistence type="predicted"/>
<dbReference type="Proteomes" id="UP000000271">
    <property type="component" value="Chromosome"/>
</dbReference>
<sequence>MGFRKRKQTSATDSEEPKRQFETVTVTIEDVRRAVNRFAERSSEEIPLRTIIHTNNEIDFELLADDLGGLPDQPFYMSRETYEVFEEAELPGYIDRCQIAVDQYVLETGSEPVIPGDPSRKVNFQKLKHYLSEPPSFCPLFASV</sequence>
<keyword evidence="3" id="KW-1185">Reference proteome</keyword>
<dbReference type="OrthoDB" id="2352834at2"/>
<dbReference type="EMBL" id="CP001791">
    <property type="protein sequence ID" value="ADI00225.1"/>
    <property type="molecule type" value="Genomic_DNA"/>
</dbReference>
<dbReference type="RefSeq" id="WP_013173639.1">
    <property type="nucleotide sequence ID" value="NC_014219.1"/>
</dbReference>
<dbReference type="KEGG" id="bse:Bsel_2728"/>
<dbReference type="AlphaFoldDB" id="D6XYF6"/>
<evidence type="ECO:0000313" key="2">
    <source>
        <dbReference type="EMBL" id="ADI00225.1"/>
    </source>
</evidence>
<protein>
    <submittedName>
        <fullName evidence="2">Uncharacterized protein</fullName>
    </submittedName>
</protein>
<reference evidence="2" key="1">
    <citation type="submission" date="2009-10" db="EMBL/GenBank/DDBJ databases">
        <title>Complete sequence of Bacillus selenitireducens MLS10.</title>
        <authorList>
            <consortium name="US DOE Joint Genome Institute"/>
            <person name="Lucas S."/>
            <person name="Copeland A."/>
            <person name="Lapidus A."/>
            <person name="Glavina del Rio T."/>
            <person name="Dalin E."/>
            <person name="Tice H."/>
            <person name="Bruce D."/>
            <person name="Goodwin L."/>
            <person name="Pitluck S."/>
            <person name="Sims D."/>
            <person name="Brettin T."/>
            <person name="Detter J.C."/>
            <person name="Han C."/>
            <person name="Larimer F."/>
            <person name="Land M."/>
            <person name="Hauser L."/>
            <person name="Kyrpides N."/>
            <person name="Ovchinnikova G."/>
            <person name="Stolz J."/>
        </authorList>
    </citation>
    <scope>NUCLEOTIDE SEQUENCE [LARGE SCALE GENOMIC DNA]</scope>
    <source>
        <strain evidence="2">MLS10</strain>
    </source>
</reference>
<name>D6XYF6_BACIE</name>
<gene>
    <name evidence="2" type="ordered locus">Bsel_2728</name>
</gene>
<evidence type="ECO:0000313" key="3">
    <source>
        <dbReference type="Proteomes" id="UP000000271"/>
    </source>
</evidence>
<dbReference type="STRING" id="439292.Bsel_2728"/>
<organism evidence="2 3">
    <name type="scientific">Bacillus selenitireducens (strain ATCC 700615 / DSM 15326 / MLS10)</name>
    <dbReference type="NCBI Taxonomy" id="439292"/>
    <lineage>
        <taxon>Bacteria</taxon>
        <taxon>Bacillati</taxon>
        <taxon>Bacillota</taxon>
        <taxon>Bacilli</taxon>
        <taxon>Bacillales</taxon>
        <taxon>Bacillaceae</taxon>
        <taxon>Salisediminibacterium</taxon>
    </lineage>
</organism>
<feature type="region of interest" description="Disordered" evidence="1">
    <location>
        <begin position="1"/>
        <end position="20"/>
    </location>
</feature>
<accession>D6XYF6</accession>
<dbReference type="HOGENOM" id="CLU_143310_0_0_9"/>